<reference evidence="6 7" key="1">
    <citation type="journal article" date="2015" name="Fungal Genet. Biol.">
        <title>Evolution of novel wood decay mechanisms in Agaricales revealed by the genome sequences of Fistulina hepatica and Cylindrobasidium torrendii.</title>
        <authorList>
            <person name="Floudas D."/>
            <person name="Held B.W."/>
            <person name="Riley R."/>
            <person name="Nagy L.G."/>
            <person name="Koehler G."/>
            <person name="Ransdell A.S."/>
            <person name="Younus H."/>
            <person name="Chow J."/>
            <person name="Chiniquy J."/>
            <person name="Lipzen A."/>
            <person name="Tritt A."/>
            <person name="Sun H."/>
            <person name="Haridas S."/>
            <person name="LaButti K."/>
            <person name="Ohm R.A."/>
            <person name="Kues U."/>
            <person name="Blanchette R.A."/>
            <person name="Grigoriev I.V."/>
            <person name="Minto R.E."/>
            <person name="Hibbett D.S."/>
        </authorList>
    </citation>
    <scope>NUCLEOTIDE SEQUENCE [LARGE SCALE GENOMIC DNA]</scope>
    <source>
        <strain evidence="6 7">FP15055 ss-10</strain>
    </source>
</reference>
<organism evidence="6 7">
    <name type="scientific">Cylindrobasidium torrendii FP15055 ss-10</name>
    <dbReference type="NCBI Taxonomy" id="1314674"/>
    <lineage>
        <taxon>Eukaryota</taxon>
        <taxon>Fungi</taxon>
        <taxon>Dikarya</taxon>
        <taxon>Basidiomycota</taxon>
        <taxon>Agaricomycotina</taxon>
        <taxon>Agaricomycetes</taxon>
        <taxon>Agaricomycetidae</taxon>
        <taxon>Agaricales</taxon>
        <taxon>Marasmiineae</taxon>
        <taxon>Physalacriaceae</taxon>
        <taxon>Cylindrobasidium</taxon>
    </lineage>
</organism>
<dbReference type="Proteomes" id="UP000054007">
    <property type="component" value="Unassembled WGS sequence"/>
</dbReference>
<dbReference type="PROSITE" id="PS50865">
    <property type="entry name" value="ZF_MYND_2"/>
    <property type="match status" value="1"/>
</dbReference>
<sequence>MKTGSLEKLQTAALEGSLAALHELEGLVETKQVSFQQVKNTFLALGTNLNKSLGSDTPGVPATLSCLAVLTCGLEDGSTASTSFADMTPSLWTAICECIGFLLDHPSVSNGSVMPAHADVAFAIERAIDAAYSSPQMNDYANHRAPKGVTLLIFPSLFSVWCKYSAASAFARPGRLLSQLQSLAAGTLEKGPDNTVPPAILIPWHESMFANEDRDTLASASIAMCISILDDSDNSVLIKADVHTFLLLVLSTIHSHNIRTALFEKGAIPFIVRLLKRFTSRRTRMSNVNGNSVIVGNSDDAILKTLPAFLRHLLSEGYVGWPAALDAGLLQAIVGAEVMYKGTDRSHDTDRLNYVVGETLCIQLLPFLVWPSVRRACERQIRALGISGARQGLGPDSPLAHVLDRVEAIADAMGVEEHNFKTLVTSRCSNKKCPKSAVRCTYRCPICYQEYYCSMQCQRESWRAGHRVPCERFSKFRTSSINVEIRRGDAQHLIHLSAKAIQANITKIEKMLEEHFARTHHDDAANPVICIDFHKYAETQRAEVILMSRAETFTTAGWKMPNPGEKTLLDYESPAIVVFAPYSGTSKDSRDYETNKPCCYIVTHNYRFLLYPQ</sequence>
<evidence type="ECO:0000313" key="6">
    <source>
        <dbReference type="EMBL" id="KIY68244.1"/>
    </source>
</evidence>
<dbReference type="GO" id="GO:0008270">
    <property type="term" value="F:zinc ion binding"/>
    <property type="evidence" value="ECO:0007669"/>
    <property type="project" value="UniProtKB-KW"/>
</dbReference>
<accession>A0A0D7BDN2</accession>
<dbReference type="SUPFAM" id="SSF144232">
    <property type="entry name" value="HIT/MYND zinc finger-like"/>
    <property type="match status" value="1"/>
</dbReference>
<proteinExistence type="predicted"/>
<feature type="domain" description="MYND-type" evidence="5">
    <location>
        <begin position="430"/>
        <end position="470"/>
    </location>
</feature>
<name>A0A0D7BDN2_9AGAR</name>
<dbReference type="InterPro" id="IPR002893">
    <property type="entry name" value="Znf_MYND"/>
</dbReference>
<evidence type="ECO:0000256" key="1">
    <source>
        <dbReference type="ARBA" id="ARBA00022723"/>
    </source>
</evidence>
<keyword evidence="2 4" id="KW-0863">Zinc-finger</keyword>
<evidence type="ECO:0000256" key="2">
    <source>
        <dbReference type="ARBA" id="ARBA00022771"/>
    </source>
</evidence>
<keyword evidence="3" id="KW-0862">Zinc</keyword>
<dbReference type="EMBL" id="KN880507">
    <property type="protein sequence ID" value="KIY68244.1"/>
    <property type="molecule type" value="Genomic_DNA"/>
</dbReference>
<protein>
    <recommendedName>
        <fullName evidence="5">MYND-type domain-containing protein</fullName>
    </recommendedName>
</protein>
<evidence type="ECO:0000256" key="3">
    <source>
        <dbReference type="ARBA" id="ARBA00022833"/>
    </source>
</evidence>
<dbReference type="OrthoDB" id="432970at2759"/>
<dbReference type="Gene3D" id="1.10.220.160">
    <property type="match status" value="1"/>
</dbReference>
<evidence type="ECO:0000259" key="5">
    <source>
        <dbReference type="PROSITE" id="PS50865"/>
    </source>
</evidence>
<keyword evidence="1" id="KW-0479">Metal-binding</keyword>
<evidence type="ECO:0000256" key="4">
    <source>
        <dbReference type="PROSITE-ProRule" id="PRU00134"/>
    </source>
</evidence>
<evidence type="ECO:0000313" key="7">
    <source>
        <dbReference type="Proteomes" id="UP000054007"/>
    </source>
</evidence>
<dbReference type="AlphaFoldDB" id="A0A0D7BDN2"/>
<gene>
    <name evidence="6" type="ORF">CYLTODRAFT_489974</name>
</gene>
<keyword evidence="7" id="KW-1185">Reference proteome</keyword>
<dbReference type="Gene3D" id="6.10.140.2220">
    <property type="match status" value="1"/>
</dbReference>